<gene>
    <name evidence="2" type="ORF">CPB84DRAFT_1219552</name>
</gene>
<name>A0A9P5NZA9_GYMJU</name>
<evidence type="ECO:0000313" key="3">
    <source>
        <dbReference type="Proteomes" id="UP000724874"/>
    </source>
</evidence>
<feature type="compositionally biased region" description="Gly residues" evidence="1">
    <location>
        <begin position="135"/>
        <end position="144"/>
    </location>
</feature>
<sequence length="160" mass="17931">MTPDHLSCVMPILAAKKSMDRPKGALIVAFQLAYRAIARWSSGKYEELPRPYCYFSGDNWVDSEKHDPSSFPADLQLFTAQGKKPTREIERLIEMLEEQQWKKIIETASTFSRRSRKKNRSRDSSEGVTTAENGGAKGAAGGEESGFELEDNAMNVDKPL</sequence>
<organism evidence="2 3">
    <name type="scientific">Gymnopilus junonius</name>
    <name type="common">Spectacular rustgill mushroom</name>
    <name type="synonym">Gymnopilus spectabilis subsp. junonius</name>
    <dbReference type="NCBI Taxonomy" id="109634"/>
    <lineage>
        <taxon>Eukaryota</taxon>
        <taxon>Fungi</taxon>
        <taxon>Dikarya</taxon>
        <taxon>Basidiomycota</taxon>
        <taxon>Agaricomycotina</taxon>
        <taxon>Agaricomycetes</taxon>
        <taxon>Agaricomycetidae</taxon>
        <taxon>Agaricales</taxon>
        <taxon>Agaricineae</taxon>
        <taxon>Hymenogastraceae</taxon>
        <taxon>Gymnopilus</taxon>
    </lineage>
</organism>
<dbReference type="Proteomes" id="UP000724874">
    <property type="component" value="Unassembled WGS sequence"/>
</dbReference>
<dbReference type="AlphaFoldDB" id="A0A9P5NZA9"/>
<protein>
    <submittedName>
        <fullName evidence="2">Uncharacterized protein</fullName>
    </submittedName>
</protein>
<comment type="caution">
    <text evidence="2">The sequence shown here is derived from an EMBL/GenBank/DDBJ whole genome shotgun (WGS) entry which is preliminary data.</text>
</comment>
<evidence type="ECO:0000313" key="2">
    <source>
        <dbReference type="EMBL" id="KAF8910450.1"/>
    </source>
</evidence>
<dbReference type="OrthoDB" id="3237371at2759"/>
<accession>A0A9P5NZA9</accession>
<feature type="region of interest" description="Disordered" evidence="1">
    <location>
        <begin position="112"/>
        <end position="160"/>
    </location>
</feature>
<dbReference type="EMBL" id="JADNYJ010000006">
    <property type="protein sequence ID" value="KAF8910450.1"/>
    <property type="molecule type" value="Genomic_DNA"/>
</dbReference>
<proteinExistence type="predicted"/>
<keyword evidence="3" id="KW-1185">Reference proteome</keyword>
<evidence type="ECO:0000256" key="1">
    <source>
        <dbReference type="SAM" id="MobiDB-lite"/>
    </source>
</evidence>
<reference evidence="2" key="1">
    <citation type="submission" date="2020-11" db="EMBL/GenBank/DDBJ databases">
        <authorList>
            <consortium name="DOE Joint Genome Institute"/>
            <person name="Ahrendt S."/>
            <person name="Riley R."/>
            <person name="Andreopoulos W."/>
            <person name="LaButti K."/>
            <person name="Pangilinan J."/>
            <person name="Ruiz-duenas F.J."/>
            <person name="Barrasa J.M."/>
            <person name="Sanchez-Garcia M."/>
            <person name="Camarero S."/>
            <person name="Miyauchi S."/>
            <person name="Serrano A."/>
            <person name="Linde D."/>
            <person name="Babiker R."/>
            <person name="Drula E."/>
            <person name="Ayuso-Fernandez I."/>
            <person name="Pacheco R."/>
            <person name="Padilla G."/>
            <person name="Ferreira P."/>
            <person name="Barriuso J."/>
            <person name="Kellner H."/>
            <person name="Castanera R."/>
            <person name="Alfaro M."/>
            <person name="Ramirez L."/>
            <person name="Pisabarro A.G."/>
            <person name="Kuo A."/>
            <person name="Tritt A."/>
            <person name="Lipzen A."/>
            <person name="He G."/>
            <person name="Yan M."/>
            <person name="Ng V."/>
            <person name="Cullen D."/>
            <person name="Martin F."/>
            <person name="Rosso M.-N."/>
            <person name="Henrissat B."/>
            <person name="Hibbett D."/>
            <person name="Martinez A.T."/>
            <person name="Grigoriev I.V."/>
        </authorList>
    </citation>
    <scope>NUCLEOTIDE SEQUENCE</scope>
    <source>
        <strain evidence="2">AH 44721</strain>
    </source>
</reference>